<name>A0A4R0PTY8_9SPHI</name>
<dbReference type="SUPFAM" id="SSF51126">
    <property type="entry name" value="Pectin lyase-like"/>
    <property type="match status" value="1"/>
</dbReference>
<evidence type="ECO:0000313" key="2">
    <source>
        <dbReference type="Proteomes" id="UP000293925"/>
    </source>
</evidence>
<comment type="caution">
    <text evidence="1">The sequence shown here is derived from an EMBL/GenBank/DDBJ whole genome shotgun (WGS) entry which is preliminary data.</text>
</comment>
<reference evidence="1 2" key="1">
    <citation type="submission" date="2019-02" db="EMBL/GenBank/DDBJ databases">
        <title>Pedobacter sp. RP-3-21 sp. nov., isolated from Arctic soil.</title>
        <authorList>
            <person name="Dahal R.H."/>
        </authorList>
    </citation>
    <scope>NUCLEOTIDE SEQUENCE [LARGE SCALE GENOMIC DNA]</scope>
    <source>
        <strain evidence="1 2">RP-3-21</strain>
    </source>
</reference>
<dbReference type="Proteomes" id="UP000293925">
    <property type="component" value="Unassembled WGS sequence"/>
</dbReference>
<dbReference type="InterPro" id="IPR039513">
    <property type="entry name" value="PL-6"/>
</dbReference>
<dbReference type="OrthoDB" id="6475864at2"/>
<sequence>MISPLRFCMFDKHLIAVKMIQKNVIYIFLLLVFVQKISAKVYHIGTEQEFKAIESILVAGDEVEIKSGNYTDWAIVISSKGTLAKPIIIRAEKSGLVTFSGSITKPVFKISGDYIFINGINFKNGVLSKTGILIELNKTNNCRISDCNFSANQVKSQFTPLVVVSGNGSNNIVQGCSFIANVDNQDVQVKITKESYPKFTLIENNIFSDKVKVSWQNGNGGECVQIGQDPVLLGNQRPESTVRKNRFIRCNGENEVISNKSSGNKYLNNYFEDNDGELVMRGGHDCVITDNTFKGGTGAIRINGTGHTVIKNKIVGIQTAIRLMYGMAKGKEEVGFYIAASNCMIKDNTIANATTGILVGDSKDANWTGKFDTKRYPSPVMQSVAPFDNTIGENRFKNVKAEVIRK</sequence>
<organism evidence="1 2">
    <name type="scientific">Pedobacter psychrodurus</name>
    <dbReference type="NCBI Taxonomy" id="2530456"/>
    <lineage>
        <taxon>Bacteria</taxon>
        <taxon>Pseudomonadati</taxon>
        <taxon>Bacteroidota</taxon>
        <taxon>Sphingobacteriia</taxon>
        <taxon>Sphingobacteriales</taxon>
        <taxon>Sphingobacteriaceae</taxon>
        <taxon>Pedobacter</taxon>
    </lineage>
</organism>
<evidence type="ECO:0000313" key="1">
    <source>
        <dbReference type="EMBL" id="TCD25482.1"/>
    </source>
</evidence>
<gene>
    <name evidence="1" type="ORF">EZ456_15755</name>
</gene>
<accession>A0A4R0PTY8</accession>
<dbReference type="InterPro" id="IPR006626">
    <property type="entry name" value="PbH1"/>
</dbReference>
<dbReference type="InterPro" id="IPR012334">
    <property type="entry name" value="Pectin_lyas_fold"/>
</dbReference>
<dbReference type="SMART" id="SM00710">
    <property type="entry name" value="PbH1"/>
    <property type="match status" value="5"/>
</dbReference>
<dbReference type="AlphaFoldDB" id="A0A4R0PTY8"/>
<dbReference type="Pfam" id="PF14592">
    <property type="entry name" value="Chondroitinas_B"/>
    <property type="match status" value="1"/>
</dbReference>
<dbReference type="InterPro" id="IPR011050">
    <property type="entry name" value="Pectin_lyase_fold/virulence"/>
</dbReference>
<protein>
    <submittedName>
        <fullName evidence="1">Uncharacterized protein</fullName>
    </submittedName>
</protein>
<proteinExistence type="predicted"/>
<dbReference type="EMBL" id="SJSO01000013">
    <property type="protein sequence ID" value="TCD25482.1"/>
    <property type="molecule type" value="Genomic_DNA"/>
</dbReference>
<dbReference type="Gene3D" id="2.160.20.10">
    <property type="entry name" value="Single-stranded right-handed beta-helix, Pectin lyase-like"/>
    <property type="match status" value="1"/>
</dbReference>
<keyword evidence="2" id="KW-1185">Reference proteome</keyword>